<evidence type="ECO:0000313" key="6">
    <source>
        <dbReference type="Proteomes" id="UP000549394"/>
    </source>
</evidence>
<protein>
    <submittedName>
        <fullName evidence="5">DgyrCDS1113</fullName>
    </submittedName>
</protein>
<name>A0A7I8V8D5_9ANNE</name>
<evidence type="ECO:0000256" key="1">
    <source>
        <dbReference type="SAM" id="MobiDB-lite"/>
    </source>
</evidence>
<accession>A0A7I8V8D5</accession>
<evidence type="ECO:0000256" key="3">
    <source>
        <dbReference type="SAM" id="SignalP"/>
    </source>
</evidence>
<sequence>MLNFLIFGSICLISIQSAICVSEWPKGTYGIPEPKTGCPIGFLPGSRTRMVNGYSTSKNLSLSEEYNSVHKTITMKFCMKTQVGKGPEWPRGTYCIYKKGECPLDFFQGYIYWDDTAPLINPLVPNYQKTSGVIPDGTYNANTLIEYCCRADGSSPMVLSFSKPFFLMKYRGSNCQDVKGASVEVQESTSVDENINTNRFSGAHQTVVRVSEKGNKFRLFYCYYTAKELKVRTFLVVIYAIGSIVAACVLISCIMFMVRFFYQNRRMNSELSGESAQERMFRSVASEEEKLDELEEKDEPPAYDEVIKDQEKYKKAVSVRNPYREEI</sequence>
<feature type="transmembrane region" description="Helical" evidence="2">
    <location>
        <begin position="234"/>
        <end position="262"/>
    </location>
</feature>
<evidence type="ECO:0000256" key="2">
    <source>
        <dbReference type="SAM" id="Phobius"/>
    </source>
</evidence>
<keyword evidence="2" id="KW-0812">Transmembrane</keyword>
<keyword evidence="2" id="KW-1133">Transmembrane helix</keyword>
<dbReference type="OrthoDB" id="5954510at2759"/>
<evidence type="ECO:0000259" key="4">
    <source>
        <dbReference type="Pfam" id="PF16977"/>
    </source>
</evidence>
<dbReference type="Proteomes" id="UP000549394">
    <property type="component" value="Unassembled WGS sequence"/>
</dbReference>
<gene>
    <name evidence="5" type="ORF">DGYR_LOCUS1078</name>
</gene>
<feature type="signal peptide" evidence="3">
    <location>
        <begin position="1"/>
        <end position="20"/>
    </location>
</feature>
<dbReference type="PANTHER" id="PTHR19324:SF33">
    <property type="entry name" value="MUCIN-5AC"/>
    <property type="match status" value="1"/>
</dbReference>
<evidence type="ECO:0000313" key="5">
    <source>
        <dbReference type="EMBL" id="CAD5111849.1"/>
    </source>
</evidence>
<feature type="compositionally biased region" description="Acidic residues" evidence="1">
    <location>
        <begin position="289"/>
        <end position="302"/>
    </location>
</feature>
<dbReference type="Pfam" id="PF16977">
    <property type="entry name" value="ApeC"/>
    <property type="match status" value="1"/>
</dbReference>
<organism evidence="5 6">
    <name type="scientific">Dimorphilus gyrociliatus</name>
    <dbReference type="NCBI Taxonomy" id="2664684"/>
    <lineage>
        <taxon>Eukaryota</taxon>
        <taxon>Metazoa</taxon>
        <taxon>Spiralia</taxon>
        <taxon>Lophotrochozoa</taxon>
        <taxon>Annelida</taxon>
        <taxon>Polychaeta</taxon>
        <taxon>Polychaeta incertae sedis</taxon>
        <taxon>Dinophilidae</taxon>
        <taxon>Dimorphilus</taxon>
    </lineage>
</organism>
<feature type="domain" description="Apextrin C-terminal" evidence="4">
    <location>
        <begin position="24"/>
        <end position="224"/>
    </location>
</feature>
<keyword evidence="2" id="KW-0472">Membrane</keyword>
<dbReference type="AlphaFoldDB" id="A0A7I8V8D5"/>
<keyword evidence="3" id="KW-0732">Signal</keyword>
<keyword evidence="6" id="KW-1185">Reference proteome</keyword>
<dbReference type="InterPro" id="IPR031569">
    <property type="entry name" value="ApeC"/>
</dbReference>
<comment type="caution">
    <text evidence="5">The sequence shown here is derived from an EMBL/GenBank/DDBJ whole genome shotgun (WGS) entry which is preliminary data.</text>
</comment>
<dbReference type="EMBL" id="CAJFCJ010000002">
    <property type="protein sequence ID" value="CAD5111849.1"/>
    <property type="molecule type" value="Genomic_DNA"/>
</dbReference>
<proteinExistence type="predicted"/>
<dbReference type="PANTHER" id="PTHR19324">
    <property type="entry name" value="PERFORIN-LIKE PROTEIN 1"/>
    <property type="match status" value="1"/>
</dbReference>
<reference evidence="5 6" key="1">
    <citation type="submission" date="2020-08" db="EMBL/GenBank/DDBJ databases">
        <authorList>
            <person name="Hejnol A."/>
        </authorList>
    </citation>
    <scope>NUCLEOTIDE SEQUENCE [LARGE SCALE GENOMIC DNA]</scope>
</reference>
<feature type="region of interest" description="Disordered" evidence="1">
    <location>
        <begin position="282"/>
        <end position="308"/>
    </location>
</feature>
<feature type="chain" id="PRO_5029523843" evidence="3">
    <location>
        <begin position="21"/>
        <end position="327"/>
    </location>
</feature>